<accession>A0A4D8Q5M0</accession>
<sequence>MEHDDMTKKKGGELEIIARQFGFARDQLSAVADRMERAGFGDLAGEVRLLAGSAQFFLGEFERERGNAPTVEA</sequence>
<reference evidence="1 2" key="1">
    <citation type="submission" date="2018-09" db="EMBL/GenBank/DDBJ databases">
        <title>Whole genome based analysis of evolution and adaptive divergence in Indian and Brazilian strains of Azospirillum brasilense.</title>
        <authorList>
            <person name="Singh C."/>
            <person name="Tripathi A.K."/>
        </authorList>
    </citation>
    <scope>NUCLEOTIDE SEQUENCE [LARGE SCALE GENOMIC DNA]</scope>
    <source>
        <strain evidence="1 2">MTCC4036</strain>
        <plasmid evidence="1 2">p2</plasmid>
    </source>
</reference>
<keyword evidence="1" id="KW-0614">Plasmid</keyword>
<name>A0A4D8Q5M0_AZOBR</name>
<dbReference type="AlphaFoldDB" id="A0A4D8Q5M0"/>
<evidence type="ECO:0000313" key="2">
    <source>
        <dbReference type="Proteomes" id="UP000298596"/>
    </source>
</evidence>
<proteinExistence type="predicted"/>
<organism evidence="1 2">
    <name type="scientific">Azospirillum brasilense</name>
    <dbReference type="NCBI Taxonomy" id="192"/>
    <lineage>
        <taxon>Bacteria</taxon>
        <taxon>Pseudomonadati</taxon>
        <taxon>Pseudomonadota</taxon>
        <taxon>Alphaproteobacteria</taxon>
        <taxon>Rhodospirillales</taxon>
        <taxon>Azospirillaceae</taxon>
        <taxon>Azospirillum</taxon>
    </lineage>
</organism>
<dbReference type="EMBL" id="CP032332">
    <property type="protein sequence ID" value="QCO05424.1"/>
    <property type="molecule type" value="Genomic_DNA"/>
</dbReference>
<gene>
    <name evidence="1" type="ORF">D3867_26105</name>
</gene>
<geneLocation type="plasmid" evidence="1">
    <name>p2</name>
</geneLocation>
<dbReference type="Proteomes" id="UP000298596">
    <property type="component" value="Plasmid p2"/>
</dbReference>
<evidence type="ECO:0000313" key="1">
    <source>
        <dbReference type="EMBL" id="QCO05424.1"/>
    </source>
</evidence>
<protein>
    <submittedName>
        <fullName evidence="1">Uncharacterized protein</fullName>
    </submittedName>
</protein>